<dbReference type="Gene3D" id="3.10.10.10">
    <property type="entry name" value="HIV Type 1 Reverse Transcriptase, subunit A, domain 1"/>
    <property type="match status" value="1"/>
</dbReference>
<dbReference type="FunFam" id="3.30.70.270:FF:000020">
    <property type="entry name" value="Transposon Tf2-6 polyprotein-like Protein"/>
    <property type="match status" value="1"/>
</dbReference>
<sequence>MFSGVCKTTCLKNLRIVASQPRNPKPNPSPSPSNPSGAPPTSLKEDHHICFAGFTASQCLLEKENVLLSARVPSKMADSSPRSENAEAASFLVRHESMINALCERQQTETGRLDQLTTLMQDIHQRVSTFIPNTADSSSVSASTASSLPVQTSGHFREVLSPTPEHFSSEIGKCAGFLLQCSLVFARSPQSFVEDSAKISYIIGLLRDKALKWAEAKYSFRAIQLTSFVQFIEDFEQTFGVRHNETEITQKLWRLKQGQRSVAQFAIDFRTLDATSGWNEPALKGGFVHALQDSIKDLLAGWEEPHSLEDLITLTIRLDNRLRERARLTPEERRRTDPLGVRGVLVGSLSQPLGSRFFIHSTIINHQIKIAVHALIDSGAEQDLISDGLVKQLGLEPVPLSSPLPVMDISGQTITKINCKVSNLQFLTSGNHRETGDFLVFSSPANQMILGFPWLQKHNPVINWTRKRIDSWSPFCLQHCLQSALPVSNVKSESELKIDLAKVPTEYHDLAAVFSKTKALSLPPHRPYDCAIELRPGEPLPTSRLFSLSGPERESMKNYIEDSLASGIIRPYTSPLGAGFFFVEKKKSLRPCIDYRGLNQITVKNKYPLPLIDSGYQQLHSATVFTKLDLRNAYHLVRIREGDEWKTAFKTPLGHFEYLVMPFGLTNAPAVFQSLINDILRDFLNSSVFVYLDDILIYSQDLTHHRSLVRAVLQRLYENQLFVKAEKCEFSVSTVSFLGFIFGKGYYRTDPEKIKAVADWPVPTDRRQLQRFLGFANFYRRFIQDYSKIATPLTQLTSIKQPFIWSLEAESAFGELKNRFVSAPILRHPNPKLQYILEVDASDSGVGAILSQRSPEDNKVHPCAYFSRRLTPAEKNYDVGNRELLAIKLALEEWRHWLEGCKTPFIIWTDHKNLAYLQTAKRLNPRQARWSLFFGRFNFTITFRPGSKNVKPDALSRLWASPDATDVEEPIISPSLIIGALTWDIEREIQEAQQAEPDPGGGPPGKTFVPTTVRPRVLDWLHSQQFSCHPGINRMIKFTTRYFWWPNLVADVKEFVTACSTCAHFKSSNQPPAGLLQPLAIPSRPWSHISLDFVTGLPPSQGNTVILTIIDRFSKSAHFIPLPKLPTALETAKILTQQVFRLHGIPIDIVSDRGPQFTSQVWQNFCRGLGARVSLTSGYHPQSNGQLERCNQELEVALRCLASDNPTTWSRRLV</sequence>
<evidence type="ECO:0000256" key="9">
    <source>
        <dbReference type="SAM" id="MobiDB-lite"/>
    </source>
</evidence>
<dbReference type="InterPro" id="IPR041588">
    <property type="entry name" value="Integrase_H2C2"/>
</dbReference>
<keyword evidence="6" id="KW-0255">Endonuclease</keyword>
<comment type="similarity">
    <text evidence="1">Belongs to the beta type-B retroviral polymerase family. HERV class-II K(HML-2) pol subfamily.</text>
</comment>
<keyword evidence="5" id="KW-0540">Nuclease</keyword>
<keyword evidence="6" id="KW-0378">Hydrolase</keyword>
<dbReference type="SUPFAM" id="SSF50630">
    <property type="entry name" value="Acid proteases"/>
    <property type="match status" value="1"/>
</dbReference>
<dbReference type="Pfam" id="PF00078">
    <property type="entry name" value="RVT_1"/>
    <property type="match status" value="1"/>
</dbReference>
<dbReference type="SUPFAM" id="SSF56672">
    <property type="entry name" value="DNA/RNA polymerases"/>
    <property type="match status" value="1"/>
</dbReference>
<dbReference type="Gene3D" id="3.10.20.370">
    <property type="match status" value="1"/>
</dbReference>
<evidence type="ECO:0000313" key="12">
    <source>
        <dbReference type="Ensembl" id="ENSKMAP00000017295.1"/>
    </source>
</evidence>
<organism evidence="12 13">
    <name type="scientific">Kryptolebias marmoratus</name>
    <name type="common">Mangrove killifish</name>
    <name type="synonym">Rivulus marmoratus</name>
    <dbReference type="NCBI Taxonomy" id="37003"/>
    <lineage>
        <taxon>Eukaryota</taxon>
        <taxon>Metazoa</taxon>
        <taxon>Chordata</taxon>
        <taxon>Craniata</taxon>
        <taxon>Vertebrata</taxon>
        <taxon>Euteleostomi</taxon>
        <taxon>Actinopterygii</taxon>
        <taxon>Neopterygii</taxon>
        <taxon>Teleostei</taxon>
        <taxon>Neoteleostei</taxon>
        <taxon>Acanthomorphata</taxon>
        <taxon>Ovalentaria</taxon>
        <taxon>Atherinomorphae</taxon>
        <taxon>Cyprinodontiformes</taxon>
        <taxon>Rivulidae</taxon>
        <taxon>Kryptolebias</taxon>
    </lineage>
</organism>
<evidence type="ECO:0000313" key="13">
    <source>
        <dbReference type="Proteomes" id="UP000264800"/>
    </source>
</evidence>
<reference evidence="12" key="2">
    <citation type="submission" date="2025-09" db="UniProtKB">
        <authorList>
            <consortium name="Ensembl"/>
        </authorList>
    </citation>
    <scope>IDENTIFICATION</scope>
</reference>
<dbReference type="InterPro" id="IPR036397">
    <property type="entry name" value="RNaseH_sf"/>
</dbReference>
<dbReference type="OMA" id="EFIVLCQ"/>
<dbReference type="InterPro" id="IPR001584">
    <property type="entry name" value="Integrase_cat-core"/>
</dbReference>
<dbReference type="PROSITE" id="PS50878">
    <property type="entry name" value="RT_POL"/>
    <property type="match status" value="1"/>
</dbReference>
<dbReference type="CDD" id="cd01647">
    <property type="entry name" value="RT_LTR"/>
    <property type="match status" value="1"/>
</dbReference>
<accession>A0A3Q3ALY7</accession>
<dbReference type="PROSITE" id="PS50994">
    <property type="entry name" value="INTEGRASE"/>
    <property type="match status" value="1"/>
</dbReference>
<evidence type="ECO:0000256" key="7">
    <source>
        <dbReference type="ARBA" id="ARBA00023268"/>
    </source>
</evidence>
<dbReference type="GO" id="GO:0015074">
    <property type="term" value="P:DNA integration"/>
    <property type="evidence" value="ECO:0007669"/>
    <property type="project" value="InterPro"/>
</dbReference>
<dbReference type="Ensembl" id="ENSKMAT00000017533.1">
    <property type="protein sequence ID" value="ENSKMAP00000017295.1"/>
    <property type="gene ID" value="ENSKMAG00000012888.1"/>
</dbReference>
<dbReference type="InterPro" id="IPR050951">
    <property type="entry name" value="Retrovirus_Pol_polyprotein"/>
</dbReference>
<dbReference type="GeneTree" id="ENSGT01060000248608"/>
<dbReference type="Proteomes" id="UP000264800">
    <property type="component" value="Unplaced"/>
</dbReference>
<dbReference type="Pfam" id="PF00665">
    <property type="entry name" value="rve"/>
    <property type="match status" value="1"/>
</dbReference>
<dbReference type="Pfam" id="PF03732">
    <property type="entry name" value="Retrotrans_gag"/>
    <property type="match status" value="1"/>
</dbReference>
<evidence type="ECO:0000259" key="11">
    <source>
        <dbReference type="PROSITE" id="PS50994"/>
    </source>
</evidence>
<dbReference type="FunFam" id="3.10.20.370:FF:000003">
    <property type="entry name" value="Transposon Tf2-6 polyprotein"/>
    <property type="match status" value="1"/>
</dbReference>
<evidence type="ECO:0000256" key="1">
    <source>
        <dbReference type="ARBA" id="ARBA00010879"/>
    </source>
</evidence>
<dbReference type="Gene3D" id="3.30.70.270">
    <property type="match status" value="2"/>
</dbReference>
<dbReference type="EC" id="3.1.26.4" evidence="2"/>
<dbReference type="STRING" id="37003.ENSKMAP00000017295"/>
<evidence type="ECO:0000256" key="3">
    <source>
        <dbReference type="ARBA" id="ARBA00022679"/>
    </source>
</evidence>
<name>A0A3Q3ALY7_KRYMA</name>
<dbReference type="CDD" id="cd00303">
    <property type="entry name" value="retropepsin_like"/>
    <property type="match status" value="1"/>
</dbReference>
<reference evidence="12" key="1">
    <citation type="submission" date="2025-08" db="UniProtKB">
        <authorList>
            <consortium name="Ensembl"/>
        </authorList>
    </citation>
    <scope>IDENTIFICATION</scope>
</reference>
<dbReference type="InterPro" id="IPR000477">
    <property type="entry name" value="RT_dom"/>
</dbReference>
<dbReference type="Gene3D" id="1.10.340.70">
    <property type="match status" value="1"/>
</dbReference>
<dbReference type="InterPro" id="IPR043128">
    <property type="entry name" value="Rev_trsase/Diguanyl_cyclase"/>
</dbReference>
<dbReference type="Pfam" id="PF08284">
    <property type="entry name" value="RVP_2"/>
    <property type="match status" value="1"/>
</dbReference>
<feature type="domain" description="Reverse transcriptase" evidence="10">
    <location>
        <begin position="553"/>
        <end position="742"/>
    </location>
</feature>
<feature type="domain" description="Integrase catalytic" evidence="11">
    <location>
        <begin position="1081"/>
        <end position="1214"/>
    </location>
</feature>
<dbReference type="InterPro" id="IPR021109">
    <property type="entry name" value="Peptidase_aspartic_dom_sf"/>
</dbReference>
<evidence type="ECO:0000259" key="10">
    <source>
        <dbReference type="PROSITE" id="PS50878"/>
    </source>
</evidence>
<keyword evidence="7" id="KW-0511">Multifunctional enzyme</keyword>
<evidence type="ECO:0000256" key="2">
    <source>
        <dbReference type="ARBA" id="ARBA00012180"/>
    </source>
</evidence>
<evidence type="ECO:0000256" key="6">
    <source>
        <dbReference type="ARBA" id="ARBA00022759"/>
    </source>
</evidence>
<protein>
    <recommendedName>
        <fullName evidence="8">Gypsy retrotransposon integrase-like protein 1</fullName>
        <ecNumber evidence="2">3.1.26.4</ecNumber>
    </recommendedName>
</protein>
<dbReference type="InterPro" id="IPR043502">
    <property type="entry name" value="DNA/RNA_pol_sf"/>
</dbReference>
<dbReference type="PANTHER" id="PTHR37984">
    <property type="entry name" value="PROTEIN CBG26694"/>
    <property type="match status" value="1"/>
</dbReference>
<keyword evidence="3" id="KW-0808">Transferase</keyword>
<keyword evidence="4" id="KW-0548">Nucleotidyltransferase</keyword>
<dbReference type="InterPro" id="IPR005162">
    <property type="entry name" value="Retrotrans_gag_dom"/>
</dbReference>
<dbReference type="Gene3D" id="2.40.70.10">
    <property type="entry name" value="Acid Proteases"/>
    <property type="match status" value="1"/>
</dbReference>
<evidence type="ECO:0000256" key="8">
    <source>
        <dbReference type="ARBA" id="ARBA00039658"/>
    </source>
</evidence>
<feature type="region of interest" description="Disordered" evidence="9">
    <location>
        <begin position="17"/>
        <end position="42"/>
    </location>
</feature>
<dbReference type="CDD" id="cd09274">
    <property type="entry name" value="RNase_HI_RT_Ty3"/>
    <property type="match status" value="1"/>
</dbReference>
<keyword evidence="13" id="KW-1185">Reference proteome</keyword>
<dbReference type="GO" id="GO:0004523">
    <property type="term" value="F:RNA-DNA hybrid ribonuclease activity"/>
    <property type="evidence" value="ECO:0007669"/>
    <property type="project" value="UniProtKB-EC"/>
</dbReference>
<dbReference type="InterPro" id="IPR041577">
    <property type="entry name" value="RT_RNaseH_2"/>
</dbReference>
<dbReference type="GO" id="GO:0016779">
    <property type="term" value="F:nucleotidyltransferase activity"/>
    <property type="evidence" value="ECO:0007669"/>
    <property type="project" value="UniProtKB-KW"/>
</dbReference>
<dbReference type="PANTHER" id="PTHR37984:SF5">
    <property type="entry name" value="PROTEIN NYNRIN-LIKE"/>
    <property type="match status" value="1"/>
</dbReference>
<dbReference type="GO" id="GO:0003676">
    <property type="term" value="F:nucleic acid binding"/>
    <property type="evidence" value="ECO:0007669"/>
    <property type="project" value="InterPro"/>
</dbReference>
<proteinExistence type="inferred from homology"/>
<evidence type="ECO:0000256" key="4">
    <source>
        <dbReference type="ARBA" id="ARBA00022695"/>
    </source>
</evidence>
<dbReference type="AlphaFoldDB" id="A0A3Q3ALY7"/>
<dbReference type="Pfam" id="PF17919">
    <property type="entry name" value="RT_RNaseH_2"/>
    <property type="match status" value="1"/>
</dbReference>
<dbReference type="SUPFAM" id="SSF53098">
    <property type="entry name" value="Ribonuclease H-like"/>
    <property type="match status" value="1"/>
</dbReference>
<dbReference type="Gene3D" id="3.30.420.10">
    <property type="entry name" value="Ribonuclease H-like superfamily/Ribonuclease H"/>
    <property type="match status" value="1"/>
</dbReference>
<feature type="compositionally biased region" description="Pro residues" evidence="9">
    <location>
        <begin position="23"/>
        <end position="33"/>
    </location>
</feature>
<evidence type="ECO:0000256" key="5">
    <source>
        <dbReference type="ARBA" id="ARBA00022722"/>
    </source>
</evidence>
<dbReference type="InterPro" id="IPR012337">
    <property type="entry name" value="RNaseH-like_sf"/>
</dbReference>
<dbReference type="Pfam" id="PF17921">
    <property type="entry name" value="Integrase_H2C2"/>
    <property type="match status" value="1"/>
</dbReference>